<proteinExistence type="predicted"/>
<feature type="transmembrane region" description="Helical" evidence="1">
    <location>
        <begin position="63"/>
        <end position="83"/>
    </location>
</feature>
<feature type="transmembrane region" description="Helical" evidence="1">
    <location>
        <begin position="12"/>
        <end position="37"/>
    </location>
</feature>
<keyword evidence="1" id="KW-1133">Transmembrane helix</keyword>
<comment type="caution">
    <text evidence="2">The sequence shown here is derived from an EMBL/GenBank/DDBJ whole genome shotgun (WGS) entry which is preliminary data.</text>
</comment>
<evidence type="ECO:0000313" key="3">
    <source>
        <dbReference type="Proteomes" id="UP000248584"/>
    </source>
</evidence>
<reference evidence="2 3" key="1">
    <citation type="submission" date="2018-06" db="EMBL/GenBank/DDBJ databases">
        <title>Genomic Encyclopedia of Archaeal and Bacterial Type Strains, Phase II (KMG-II): from individual species to whole genera.</title>
        <authorList>
            <person name="Goeker M."/>
        </authorList>
    </citation>
    <scope>NUCLEOTIDE SEQUENCE [LARGE SCALE GENOMIC DNA]</scope>
    <source>
        <strain evidence="2 3">DSM 17205</strain>
    </source>
</reference>
<evidence type="ECO:0000313" key="2">
    <source>
        <dbReference type="EMBL" id="PZX43190.1"/>
    </source>
</evidence>
<dbReference type="EMBL" id="QKZR01000001">
    <property type="protein sequence ID" value="PZX43190.1"/>
    <property type="molecule type" value="Genomic_DNA"/>
</dbReference>
<organism evidence="2 3">
    <name type="scientific">Nonlabens dokdonensis</name>
    <dbReference type="NCBI Taxonomy" id="328515"/>
    <lineage>
        <taxon>Bacteria</taxon>
        <taxon>Pseudomonadati</taxon>
        <taxon>Bacteroidota</taxon>
        <taxon>Flavobacteriia</taxon>
        <taxon>Flavobacteriales</taxon>
        <taxon>Flavobacteriaceae</taxon>
        <taxon>Nonlabens</taxon>
    </lineage>
</organism>
<gene>
    <name evidence="2" type="ORF">LX97_00190</name>
</gene>
<dbReference type="RefSeq" id="WP_015360992.1">
    <property type="nucleotide sequence ID" value="NZ_QKZR01000001.1"/>
</dbReference>
<accession>A0ABX5PZJ7</accession>
<evidence type="ECO:0000256" key="1">
    <source>
        <dbReference type="SAM" id="Phobius"/>
    </source>
</evidence>
<evidence type="ECO:0008006" key="4">
    <source>
        <dbReference type="Google" id="ProtNLM"/>
    </source>
</evidence>
<name>A0ABX5PZJ7_9FLAO</name>
<dbReference type="NCBIfam" id="NF040945">
    <property type="entry name" value="CCC_membrane"/>
    <property type="match status" value="1"/>
</dbReference>
<sequence>MQKLNTTLVYILSVVGFLCCCAYGIGTVAAIIAIVVASKELKKYEANPDQFVNGKAMKTAKTVAIVSLVISLIGLAIFIASALNECAFNEWIYNWSLDNGASEEQLAPMLEEMEKAGCV</sequence>
<keyword evidence="3" id="KW-1185">Reference proteome</keyword>
<protein>
    <recommendedName>
        <fullName evidence="4">DUF4190 domain-containing protein</fullName>
    </recommendedName>
</protein>
<dbReference type="Proteomes" id="UP000248584">
    <property type="component" value="Unassembled WGS sequence"/>
</dbReference>
<keyword evidence="1" id="KW-0812">Transmembrane</keyword>
<keyword evidence="1" id="KW-0472">Membrane</keyword>